<protein>
    <recommendedName>
        <fullName evidence="1">Neprosin activation peptide domain-containing protein</fullName>
    </recommendedName>
</protein>
<dbReference type="InterPro" id="IPR025521">
    <property type="entry name" value="Neprosin_propep"/>
</dbReference>
<dbReference type="InterPro" id="IPR053168">
    <property type="entry name" value="Glutamic_endopeptidase"/>
</dbReference>
<feature type="domain" description="Neprosin activation peptide" evidence="1">
    <location>
        <begin position="32"/>
        <end position="139"/>
    </location>
</feature>
<organism evidence="2 3">
    <name type="scientific">Acacia crassicarpa</name>
    <name type="common">northern wattle</name>
    <dbReference type="NCBI Taxonomy" id="499986"/>
    <lineage>
        <taxon>Eukaryota</taxon>
        <taxon>Viridiplantae</taxon>
        <taxon>Streptophyta</taxon>
        <taxon>Embryophyta</taxon>
        <taxon>Tracheophyta</taxon>
        <taxon>Spermatophyta</taxon>
        <taxon>Magnoliopsida</taxon>
        <taxon>eudicotyledons</taxon>
        <taxon>Gunneridae</taxon>
        <taxon>Pentapetalae</taxon>
        <taxon>rosids</taxon>
        <taxon>fabids</taxon>
        <taxon>Fabales</taxon>
        <taxon>Fabaceae</taxon>
        <taxon>Caesalpinioideae</taxon>
        <taxon>mimosoid clade</taxon>
        <taxon>Acacieae</taxon>
        <taxon>Acacia</taxon>
    </lineage>
</organism>
<keyword evidence="3" id="KW-1185">Reference proteome</keyword>
<evidence type="ECO:0000313" key="3">
    <source>
        <dbReference type="Proteomes" id="UP001293593"/>
    </source>
</evidence>
<dbReference type="PANTHER" id="PTHR31589:SF24">
    <property type="entry name" value="OS07G0205500 PROTEIN"/>
    <property type="match status" value="1"/>
</dbReference>
<dbReference type="PANTHER" id="PTHR31589">
    <property type="entry name" value="PROTEIN, PUTATIVE (DUF239)-RELATED-RELATED"/>
    <property type="match status" value="1"/>
</dbReference>
<comment type="caution">
    <text evidence="2">The sequence shown here is derived from an EMBL/GenBank/DDBJ whole genome shotgun (WGS) entry which is preliminary data.</text>
</comment>
<dbReference type="Proteomes" id="UP001293593">
    <property type="component" value="Unassembled WGS sequence"/>
</dbReference>
<dbReference type="AlphaFoldDB" id="A0AAE1ING4"/>
<evidence type="ECO:0000259" key="1">
    <source>
        <dbReference type="Pfam" id="PF14365"/>
    </source>
</evidence>
<sequence>MTKAAQDTVTNSKELDEVDKLLNKLNKPSVKSLKSPDGDTIDCVHISHQPAFDHPKLKDHKIQMRPTFLPKGIPKVSETNTITQLWHKSGSCPEGTIPIRRITKDDVMRASSFQRFAMKDVKSIPNNLSESLHSSASNHEVLNYNNII</sequence>
<dbReference type="Pfam" id="PF14365">
    <property type="entry name" value="Neprosin_AP"/>
    <property type="match status" value="1"/>
</dbReference>
<proteinExistence type="predicted"/>
<evidence type="ECO:0000313" key="2">
    <source>
        <dbReference type="EMBL" id="KAK4253608.1"/>
    </source>
</evidence>
<reference evidence="2" key="1">
    <citation type="submission" date="2023-10" db="EMBL/GenBank/DDBJ databases">
        <title>Chromosome-level genome of the transformable northern wattle, Acacia crassicarpa.</title>
        <authorList>
            <person name="Massaro I."/>
            <person name="Sinha N.R."/>
            <person name="Poethig S."/>
            <person name="Leichty A.R."/>
        </authorList>
    </citation>
    <scope>NUCLEOTIDE SEQUENCE</scope>
    <source>
        <strain evidence="2">Acra3RX</strain>
        <tissue evidence="2">Leaf</tissue>
    </source>
</reference>
<name>A0AAE1ING4_9FABA</name>
<gene>
    <name evidence="2" type="ORF">QN277_010260</name>
</gene>
<accession>A0AAE1ING4</accession>
<dbReference type="EMBL" id="JAWXYG010000015">
    <property type="protein sequence ID" value="KAK4253608.1"/>
    <property type="molecule type" value="Genomic_DNA"/>
</dbReference>